<protein>
    <submittedName>
        <fullName evidence="13">Nuclear body protein SP140-like protein</fullName>
    </submittedName>
</protein>
<dbReference type="SMART" id="SM00258">
    <property type="entry name" value="SAND"/>
    <property type="match status" value="2"/>
</dbReference>
<dbReference type="EMBL" id="CM015726">
    <property type="protein sequence ID" value="KAF3700435.1"/>
    <property type="molecule type" value="Genomic_DNA"/>
</dbReference>
<dbReference type="CDD" id="cd04369">
    <property type="entry name" value="Bromodomain"/>
    <property type="match status" value="1"/>
</dbReference>
<feature type="compositionally biased region" description="Basic and acidic residues" evidence="8">
    <location>
        <begin position="134"/>
        <end position="144"/>
    </location>
</feature>
<dbReference type="PROSITE" id="PS50014">
    <property type="entry name" value="BROMODOMAIN_2"/>
    <property type="match status" value="1"/>
</dbReference>
<dbReference type="InterPro" id="IPR013083">
    <property type="entry name" value="Znf_RING/FYVE/PHD"/>
</dbReference>
<feature type="domain" description="SAND" evidence="11">
    <location>
        <begin position="289"/>
        <end position="369"/>
    </location>
</feature>
<dbReference type="InterPro" id="IPR043563">
    <property type="entry name" value="Sp110/Sp140/Sp140L-like"/>
</dbReference>
<dbReference type="InterPro" id="IPR019787">
    <property type="entry name" value="Znf_PHD-finger"/>
</dbReference>
<keyword evidence="2" id="KW-0479">Metal-binding</keyword>
<dbReference type="PROSITE" id="PS50864">
    <property type="entry name" value="SAND"/>
    <property type="match status" value="2"/>
</dbReference>
<feature type="region of interest" description="Disordered" evidence="8">
    <location>
        <begin position="128"/>
        <end position="174"/>
    </location>
</feature>
<keyword evidence="14" id="KW-1185">Reference proteome</keyword>
<feature type="domain" description="PHD-type" evidence="10">
    <location>
        <begin position="393"/>
        <end position="448"/>
    </location>
</feature>
<dbReference type="Proteomes" id="UP000503349">
    <property type="component" value="Chromosome 15"/>
</dbReference>
<keyword evidence="1" id="KW-0597">Phosphoprotein</keyword>
<dbReference type="SUPFAM" id="SSF47370">
    <property type="entry name" value="Bromodomain"/>
    <property type="match status" value="1"/>
</dbReference>
<dbReference type="InterPro" id="IPR001965">
    <property type="entry name" value="Znf_PHD"/>
</dbReference>
<dbReference type="Gene3D" id="1.20.920.10">
    <property type="entry name" value="Bromodomain-like"/>
    <property type="match status" value="1"/>
</dbReference>
<feature type="domain" description="Bromo" evidence="9">
    <location>
        <begin position="492"/>
        <end position="550"/>
    </location>
</feature>
<dbReference type="Pfam" id="PF00439">
    <property type="entry name" value="Bromodomain"/>
    <property type="match status" value="1"/>
</dbReference>
<evidence type="ECO:0000256" key="2">
    <source>
        <dbReference type="ARBA" id="ARBA00022723"/>
    </source>
</evidence>
<dbReference type="PANTHER" id="PTHR46386:SF1">
    <property type="entry name" value="NUCLEAR BODY PROTEIN SP140-LIKE PROTEIN"/>
    <property type="match status" value="1"/>
</dbReference>
<evidence type="ECO:0000259" key="12">
    <source>
        <dbReference type="PROSITE" id="PS51414"/>
    </source>
</evidence>
<evidence type="ECO:0000259" key="10">
    <source>
        <dbReference type="PROSITE" id="PS50016"/>
    </source>
</evidence>
<feature type="domain" description="SAND" evidence="11">
    <location>
        <begin position="182"/>
        <end position="260"/>
    </location>
</feature>
<keyword evidence="4" id="KW-0862">Zinc</keyword>
<dbReference type="InterPro" id="IPR011011">
    <property type="entry name" value="Znf_FYVE_PHD"/>
</dbReference>
<reference evidence="14" key="2">
    <citation type="submission" date="2019-02" db="EMBL/GenBank/DDBJ databases">
        <title>Opniocepnalus argus Var Kimnra genome.</title>
        <authorList>
            <person name="Zhou C."/>
            <person name="Xiao S."/>
        </authorList>
    </citation>
    <scope>NUCLEOTIDE SEQUENCE [LARGE SCALE GENOMIC DNA]</scope>
</reference>
<dbReference type="PRINTS" id="PR00503">
    <property type="entry name" value="BROMODOMAIN"/>
</dbReference>
<dbReference type="Pfam" id="PF00628">
    <property type="entry name" value="PHD"/>
    <property type="match status" value="1"/>
</dbReference>
<keyword evidence="5 6" id="KW-0103">Bromodomain</keyword>
<sequence>MDQWSHETIDRDELLQFFHCHKTDLSCMDNPQTFLCKLRDNALIPEDTFKKVIRMKIRQNQKRNIYEMLDWFETERPNDIPKFWKCVFSDTILNEYPSLRLLRNSLMDGSYREDLQLSGSVEDEELHNNKRKCLSKDTEGENSMKKSKQSSSVCDVNVREEQPGPSSQVTTASPLKNGEKNIWTLPLYKFQLPVTCGELEGTLNKSRLAKGEACILFQKQWFTPGEFENRAGKKSCKNWKWSIRCNGTTLGKLIQEGHLEAAPYKGGAKKTKKSLFPSDVPNTVLLVSEANDDRSNMVFKVTYGAICGTLHKKRFASGTCGKSIRTERNWLSPEEFLKKVSCQTNVYWTKDIECEGKPLNDLIKKGILTIHALICSCSLCKPDEEELENQENDDECCVCKRDTDDEDGELVVCDFCPRSFHKRCHLPHVDEDILKDHGKWMCTFCVFRCYTYIGEKEMNEALSRQISGRMLQCQYLLLHLRCADEEQTFASDPNLTLSDYATVIQTPMWLSQVANKVQTREYETVGEFVSDVKLIFANCAKYNRDNAVFRAKGNHLNELFDREFRSVFNILC</sequence>
<feature type="domain" description="HSR" evidence="12">
    <location>
        <begin position="1"/>
        <end position="111"/>
    </location>
</feature>
<evidence type="ECO:0000256" key="7">
    <source>
        <dbReference type="PROSITE-ProRule" id="PRU00146"/>
    </source>
</evidence>
<dbReference type="Gene3D" id="3.30.40.10">
    <property type="entry name" value="Zinc/RING finger domain, C3HC4 (zinc finger)"/>
    <property type="match status" value="1"/>
</dbReference>
<dbReference type="PANTHER" id="PTHR46386">
    <property type="entry name" value="NUCLEAR BODY PROTEIN SP140"/>
    <property type="match status" value="1"/>
</dbReference>
<evidence type="ECO:0000313" key="14">
    <source>
        <dbReference type="Proteomes" id="UP000503349"/>
    </source>
</evidence>
<dbReference type="SMART" id="SM00297">
    <property type="entry name" value="BROMO"/>
    <property type="match status" value="1"/>
</dbReference>
<evidence type="ECO:0000259" key="9">
    <source>
        <dbReference type="PROSITE" id="PS50014"/>
    </source>
</evidence>
<dbReference type="InterPro" id="IPR004865">
    <property type="entry name" value="HSR_dom"/>
</dbReference>
<evidence type="ECO:0000256" key="8">
    <source>
        <dbReference type="SAM" id="MobiDB-lite"/>
    </source>
</evidence>
<evidence type="ECO:0000256" key="1">
    <source>
        <dbReference type="ARBA" id="ARBA00022553"/>
    </source>
</evidence>
<organism evidence="13 14">
    <name type="scientific">Channa argus</name>
    <name type="common">Northern snakehead</name>
    <name type="synonym">Ophicephalus argus</name>
    <dbReference type="NCBI Taxonomy" id="215402"/>
    <lineage>
        <taxon>Eukaryota</taxon>
        <taxon>Metazoa</taxon>
        <taxon>Chordata</taxon>
        <taxon>Craniata</taxon>
        <taxon>Vertebrata</taxon>
        <taxon>Euteleostomi</taxon>
        <taxon>Actinopterygii</taxon>
        <taxon>Neopterygii</taxon>
        <taxon>Teleostei</taxon>
        <taxon>Neoteleostei</taxon>
        <taxon>Acanthomorphata</taxon>
        <taxon>Anabantaria</taxon>
        <taxon>Anabantiformes</taxon>
        <taxon>Channoidei</taxon>
        <taxon>Channidae</taxon>
        <taxon>Channa</taxon>
    </lineage>
</organism>
<evidence type="ECO:0000256" key="3">
    <source>
        <dbReference type="ARBA" id="ARBA00022771"/>
    </source>
</evidence>
<reference evidence="13 14" key="1">
    <citation type="submission" date="2019-02" db="EMBL/GenBank/DDBJ databases">
        <title>Opniocepnalus argus genome.</title>
        <authorList>
            <person name="Zhou C."/>
            <person name="Xiao S."/>
        </authorList>
    </citation>
    <scope>NUCLEOTIDE SEQUENCE [LARGE SCALE GENOMIC DNA]</scope>
    <source>
        <strain evidence="13">OARG1902GOOAL</strain>
        <tissue evidence="13">Muscle</tissue>
    </source>
</reference>
<proteinExistence type="predicted"/>
<dbReference type="SUPFAM" id="SSF57903">
    <property type="entry name" value="FYVE/PHD zinc finger"/>
    <property type="match status" value="1"/>
</dbReference>
<dbReference type="PROSITE" id="PS50016">
    <property type="entry name" value="ZF_PHD_2"/>
    <property type="match status" value="1"/>
</dbReference>
<dbReference type="AlphaFoldDB" id="A0A6G1QD12"/>
<evidence type="ECO:0000313" key="13">
    <source>
        <dbReference type="EMBL" id="KAF3700435.1"/>
    </source>
</evidence>
<dbReference type="PROSITE" id="PS51414">
    <property type="entry name" value="HSR"/>
    <property type="match status" value="1"/>
</dbReference>
<feature type="compositionally biased region" description="Polar residues" evidence="8">
    <location>
        <begin position="164"/>
        <end position="174"/>
    </location>
</feature>
<gene>
    <name evidence="13" type="ORF">EXN66_Car016122</name>
</gene>
<name>A0A6G1QD12_CHAAH</name>
<dbReference type="InterPro" id="IPR010919">
    <property type="entry name" value="SAND-like_dom_sf"/>
</dbReference>
<dbReference type="Pfam" id="PF01342">
    <property type="entry name" value="SAND"/>
    <property type="match status" value="2"/>
</dbReference>
<evidence type="ECO:0000256" key="6">
    <source>
        <dbReference type="PROSITE-ProRule" id="PRU00035"/>
    </source>
</evidence>
<keyword evidence="3 7" id="KW-0863">Zinc-finger</keyword>
<dbReference type="SUPFAM" id="SSF63763">
    <property type="entry name" value="SAND domain-like"/>
    <property type="match status" value="2"/>
</dbReference>
<dbReference type="GO" id="GO:0008270">
    <property type="term" value="F:zinc ion binding"/>
    <property type="evidence" value="ECO:0007669"/>
    <property type="project" value="UniProtKB-KW"/>
</dbReference>
<dbReference type="InterPro" id="IPR000770">
    <property type="entry name" value="SAND_dom"/>
</dbReference>
<evidence type="ECO:0000259" key="11">
    <source>
        <dbReference type="PROSITE" id="PS50864"/>
    </source>
</evidence>
<dbReference type="InterPro" id="IPR036427">
    <property type="entry name" value="Bromodomain-like_sf"/>
</dbReference>
<dbReference type="GO" id="GO:0000981">
    <property type="term" value="F:DNA-binding transcription factor activity, RNA polymerase II-specific"/>
    <property type="evidence" value="ECO:0007669"/>
    <property type="project" value="TreeGrafter"/>
</dbReference>
<dbReference type="SMART" id="SM00249">
    <property type="entry name" value="PHD"/>
    <property type="match status" value="1"/>
</dbReference>
<dbReference type="Gene3D" id="3.10.390.10">
    <property type="entry name" value="SAND domain-like"/>
    <property type="match status" value="2"/>
</dbReference>
<evidence type="ECO:0000256" key="5">
    <source>
        <dbReference type="ARBA" id="ARBA00023117"/>
    </source>
</evidence>
<dbReference type="InterPro" id="IPR001487">
    <property type="entry name" value="Bromodomain"/>
</dbReference>
<evidence type="ECO:0000256" key="4">
    <source>
        <dbReference type="ARBA" id="ARBA00022833"/>
    </source>
</evidence>
<dbReference type="Pfam" id="PF03172">
    <property type="entry name" value="HSR"/>
    <property type="match status" value="1"/>
</dbReference>
<accession>A0A6G1QD12</accession>
<dbReference type="GO" id="GO:0005634">
    <property type="term" value="C:nucleus"/>
    <property type="evidence" value="ECO:0007669"/>
    <property type="project" value="InterPro"/>
</dbReference>
<dbReference type="GO" id="GO:0003677">
    <property type="term" value="F:DNA binding"/>
    <property type="evidence" value="ECO:0007669"/>
    <property type="project" value="InterPro"/>
</dbReference>